<dbReference type="AlphaFoldDB" id="B8HPB1"/>
<dbReference type="STRING" id="395961.Cyan7425_5076"/>
<gene>
    <name evidence="2" type="ordered locus">Cyan7425_5076</name>
</gene>
<sequence>MVAIAKTLTLEEFLELPETKPASEFINAEVMQKPMPQGKHSRLQFKLCNIIAAVTEETKIAGVFPELRCTFGGASIVPDVAIVRWDRIPREGSGQVANRFNLHPDWAIEILSPEQSHAKLLAKLLFCSEQGTELGWLIDPQEESVLIVFTEQRVQILSGNASLPILQGIPLSLTVDQVFSWLSL</sequence>
<evidence type="ECO:0000313" key="2">
    <source>
        <dbReference type="EMBL" id="ACL47371.1"/>
    </source>
</evidence>
<dbReference type="InterPro" id="IPR008538">
    <property type="entry name" value="Uma2"/>
</dbReference>
<dbReference type="KEGG" id="cyn:Cyan7425_5076"/>
<dbReference type="eggNOG" id="COG4636">
    <property type="taxonomic scope" value="Bacteria"/>
</dbReference>
<proteinExistence type="predicted"/>
<protein>
    <recommendedName>
        <fullName evidence="1">Putative restriction endonuclease domain-containing protein</fullName>
    </recommendedName>
</protein>
<feature type="domain" description="Putative restriction endonuclease" evidence="1">
    <location>
        <begin position="10"/>
        <end position="175"/>
    </location>
</feature>
<dbReference type="Pfam" id="PF05685">
    <property type="entry name" value="Uma2"/>
    <property type="match status" value="1"/>
</dbReference>
<dbReference type="Gene3D" id="3.90.1570.10">
    <property type="entry name" value="tt1808, chain A"/>
    <property type="match status" value="1"/>
</dbReference>
<dbReference type="SUPFAM" id="SSF52980">
    <property type="entry name" value="Restriction endonuclease-like"/>
    <property type="match status" value="1"/>
</dbReference>
<evidence type="ECO:0000259" key="1">
    <source>
        <dbReference type="Pfam" id="PF05685"/>
    </source>
</evidence>
<dbReference type="OrthoDB" id="517930at2"/>
<dbReference type="InterPro" id="IPR011335">
    <property type="entry name" value="Restrct_endonuc-II-like"/>
</dbReference>
<accession>B8HPB1</accession>
<reference evidence="2" key="1">
    <citation type="submission" date="2009-01" db="EMBL/GenBank/DDBJ databases">
        <title>Complete sequence of chromosome Cyanothece sp. PCC 7425.</title>
        <authorList>
            <consortium name="US DOE Joint Genome Institute"/>
            <person name="Lucas S."/>
            <person name="Copeland A."/>
            <person name="Lapidus A."/>
            <person name="Glavina del Rio T."/>
            <person name="Dalin E."/>
            <person name="Tice H."/>
            <person name="Bruce D."/>
            <person name="Goodwin L."/>
            <person name="Pitluck S."/>
            <person name="Sims D."/>
            <person name="Meineke L."/>
            <person name="Brettin T."/>
            <person name="Detter J.C."/>
            <person name="Han C."/>
            <person name="Larimer F."/>
            <person name="Land M."/>
            <person name="Hauser L."/>
            <person name="Kyrpides N."/>
            <person name="Ovchinnikova G."/>
            <person name="Liberton M."/>
            <person name="Stoeckel J."/>
            <person name="Banerjee A."/>
            <person name="Singh A."/>
            <person name="Page L."/>
            <person name="Sato H."/>
            <person name="Zhao L."/>
            <person name="Sherman L."/>
            <person name="Pakrasi H."/>
            <person name="Richardson P."/>
        </authorList>
    </citation>
    <scope>NUCLEOTIDE SEQUENCE</scope>
    <source>
        <strain evidence="2">PCC 7425</strain>
    </source>
</reference>
<dbReference type="HOGENOM" id="CLU_107036_0_0_3"/>
<dbReference type="EMBL" id="CP001344">
    <property type="protein sequence ID" value="ACL47371.1"/>
    <property type="molecule type" value="Genomic_DNA"/>
</dbReference>
<dbReference type="CDD" id="cd06260">
    <property type="entry name" value="DUF820-like"/>
    <property type="match status" value="1"/>
</dbReference>
<dbReference type="PANTHER" id="PTHR34107:SF5">
    <property type="entry name" value="SLL1355 PROTEIN"/>
    <property type="match status" value="1"/>
</dbReference>
<dbReference type="PANTHER" id="PTHR34107">
    <property type="entry name" value="SLL0198 PROTEIN-RELATED"/>
    <property type="match status" value="1"/>
</dbReference>
<dbReference type="InterPro" id="IPR012296">
    <property type="entry name" value="Nuclease_put_TT1808"/>
</dbReference>
<name>B8HPB1_CYAP4</name>
<organism evidence="2">
    <name type="scientific">Cyanothece sp. (strain PCC 7425 / ATCC 29141)</name>
    <dbReference type="NCBI Taxonomy" id="395961"/>
    <lineage>
        <taxon>Bacteria</taxon>
        <taxon>Bacillati</taxon>
        <taxon>Cyanobacteriota</taxon>
        <taxon>Cyanophyceae</taxon>
        <taxon>Gomontiellales</taxon>
        <taxon>Cyanothecaceae</taxon>
        <taxon>Cyanothece</taxon>
    </lineage>
</organism>